<evidence type="ECO:0000256" key="2">
    <source>
        <dbReference type="PROSITE-ProRule" id="PRU00335"/>
    </source>
</evidence>
<dbReference type="Proteomes" id="UP001304298">
    <property type="component" value="Unassembled WGS sequence"/>
</dbReference>
<reference evidence="4 5" key="1">
    <citation type="submission" date="2023-12" db="EMBL/GenBank/DDBJ databases">
        <title>Amycolatopsis sp. V23-08.</title>
        <authorList>
            <person name="Somphong A."/>
        </authorList>
    </citation>
    <scope>NUCLEOTIDE SEQUENCE [LARGE SCALE GENOMIC DNA]</scope>
    <source>
        <strain evidence="4 5">V23-08</strain>
    </source>
</reference>
<dbReference type="PANTHER" id="PTHR30055:SF237">
    <property type="entry name" value="TRANSCRIPTIONAL REPRESSOR MCE3R"/>
    <property type="match status" value="1"/>
</dbReference>
<organism evidence="4 5">
    <name type="scientific">Amycolatopsis heterodermiae</name>
    <dbReference type="NCBI Taxonomy" id="3110235"/>
    <lineage>
        <taxon>Bacteria</taxon>
        <taxon>Bacillati</taxon>
        <taxon>Actinomycetota</taxon>
        <taxon>Actinomycetes</taxon>
        <taxon>Pseudonocardiales</taxon>
        <taxon>Pseudonocardiaceae</taxon>
        <taxon>Amycolatopsis</taxon>
    </lineage>
</organism>
<dbReference type="PANTHER" id="PTHR30055">
    <property type="entry name" value="HTH-TYPE TRANSCRIPTIONAL REGULATOR RUTR"/>
    <property type="match status" value="1"/>
</dbReference>
<sequence>MSAPARGTRPRNRRVLIVAAAAELFVRRGYPHVAMGDIADAVAIGPSALYRHFRGKQELLAAVVEDALTALAVTDFAELATATLDRRDVGILWQRESRHLDPAERHRVGRPLRRLARQLAGDLRDRRPELTADQATLLAWSVLAVLVSVSFQRVDLPRPAYDELMTSLAGEVAAVRLPDLGERAPERVAEPASRRELLLTTATRLFAERGFHSVAIEEVGAAAGIAGPSVYHHFENKAELLMTALRTGADALGDGLRTASLPALLRSYAGYSLAHHNVVDLLITEVGLLPEPERHELRRTQREYVESWVRLLGDVHPDLARVRVQAALTVVNDVARTPHLRTLPGAEDAVRVVGSALLGLSGSSTSGHTL</sequence>
<dbReference type="PROSITE" id="PS50977">
    <property type="entry name" value="HTH_TETR_2"/>
    <property type="match status" value="2"/>
</dbReference>
<dbReference type="RefSeq" id="WP_323325494.1">
    <property type="nucleotide sequence ID" value="NZ_JAYFSI010000001.1"/>
</dbReference>
<dbReference type="InterPro" id="IPR009057">
    <property type="entry name" value="Homeodomain-like_sf"/>
</dbReference>
<proteinExistence type="predicted"/>
<accession>A0ABU5R1D3</accession>
<dbReference type="SUPFAM" id="SSF46689">
    <property type="entry name" value="Homeodomain-like"/>
    <property type="match status" value="2"/>
</dbReference>
<feature type="DNA-binding region" description="H-T-H motif" evidence="2">
    <location>
        <begin position="215"/>
        <end position="234"/>
    </location>
</feature>
<gene>
    <name evidence="4" type="ORF">VA596_10535</name>
</gene>
<dbReference type="InterPro" id="IPR050109">
    <property type="entry name" value="HTH-type_TetR-like_transc_reg"/>
</dbReference>
<keyword evidence="5" id="KW-1185">Reference proteome</keyword>
<feature type="DNA-binding region" description="H-T-H motif" evidence="2">
    <location>
        <begin position="34"/>
        <end position="53"/>
    </location>
</feature>
<comment type="caution">
    <text evidence="4">The sequence shown here is derived from an EMBL/GenBank/DDBJ whole genome shotgun (WGS) entry which is preliminary data.</text>
</comment>
<keyword evidence="1 2" id="KW-0238">DNA-binding</keyword>
<dbReference type="Gene3D" id="1.10.357.10">
    <property type="entry name" value="Tetracycline Repressor, domain 2"/>
    <property type="match status" value="2"/>
</dbReference>
<feature type="domain" description="HTH tetR-type" evidence="3">
    <location>
        <begin position="192"/>
        <end position="252"/>
    </location>
</feature>
<dbReference type="Pfam" id="PF00440">
    <property type="entry name" value="TetR_N"/>
    <property type="match status" value="2"/>
</dbReference>
<evidence type="ECO:0000313" key="4">
    <source>
        <dbReference type="EMBL" id="MEA5359973.1"/>
    </source>
</evidence>
<evidence type="ECO:0000259" key="3">
    <source>
        <dbReference type="PROSITE" id="PS50977"/>
    </source>
</evidence>
<feature type="domain" description="HTH tetR-type" evidence="3">
    <location>
        <begin position="11"/>
        <end position="71"/>
    </location>
</feature>
<dbReference type="EMBL" id="JAYFSI010000001">
    <property type="protein sequence ID" value="MEA5359973.1"/>
    <property type="molecule type" value="Genomic_DNA"/>
</dbReference>
<evidence type="ECO:0000313" key="5">
    <source>
        <dbReference type="Proteomes" id="UP001304298"/>
    </source>
</evidence>
<protein>
    <submittedName>
        <fullName evidence="4">TetR/AcrR family transcriptional regulator</fullName>
    </submittedName>
</protein>
<dbReference type="InterPro" id="IPR001647">
    <property type="entry name" value="HTH_TetR"/>
</dbReference>
<name>A0ABU5R1D3_9PSEU</name>
<dbReference type="PRINTS" id="PR00455">
    <property type="entry name" value="HTHTETR"/>
</dbReference>
<evidence type="ECO:0000256" key="1">
    <source>
        <dbReference type="ARBA" id="ARBA00023125"/>
    </source>
</evidence>
<dbReference type="Gene3D" id="1.10.10.60">
    <property type="entry name" value="Homeodomain-like"/>
    <property type="match status" value="2"/>
</dbReference>